<reference evidence="3 4" key="1">
    <citation type="journal article" date="2021" name="BMC Biol.">
        <title>Horizontally acquired antibacterial genes associated with adaptive radiation of ladybird beetles.</title>
        <authorList>
            <person name="Li H.S."/>
            <person name="Tang X.F."/>
            <person name="Huang Y.H."/>
            <person name="Xu Z.Y."/>
            <person name="Chen M.L."/>
            <person name="Du X.Y."/>
            <person name="Qiu B.Y."/>
            <person name="Chen P.T."/>
            <person name="Zhang W."/>
            <person name="Slipinski A."/>
            <person name="Escalona H.E."/>
            <person name="Waterhouse R.M."/>
            <person name="Zwick A."/>
            <person name="Pang H."/>
        </authorList>
    </citation>
    <scope>NUCLEOTIDE SEQUENCE [LARGE SCALE GENOMIC DNA]</scope>
    <source>
        <strain evidence="3">SYSU2018</strain>
    </source>
</reference>
<feature type="transmembrane region" description="Helical" evidence="1">
    <location>
        <begin position="147"/>
        <end position="174"/>
    </location>
</feature>
<keyword evidence="1" id="KW-0812">Transmembrane</keyword>
<evidence type="ECO:0000256" key="2">
    <source>
        <dbReference type="SAM" id="SignalP"/>
    </source>
</evidence>
<evidence type="ECO:0000313" key="4">
    <source>
        <dbReference type="Proteomes" id="UP001516400"/>
    </source>
</evidence>
<dbReference type="InterPro" id="IPR012464">
    <property type="entry name" value="DUF1676"/>
</dbReference>
<evidence type="ECO:0000313" key="3">
    <source>
        <dbReference type="EMBL" id="KAL3268095.1"/>
    </source>
</evidence>
<dbReference type="PANTHER" id="PTHR21879:SF22">
    <property type="entry name" value="FI03362P-RELATED"/>
    <property type="match status" value="1"/>
</dbReference>
<keyword evidence="2" id="KW-0732">Signal</keyword>
<protein>
    <submittedName>
        <fullName evidence="3">Uncharacterized protein</fullName>
    </submittedName>
</protein>
<organism evidence="3 4">
    <name type="scientific">Cryptolaemus montrouzieri</name>
    <dbReference type="NCBI Taxonomy" id="559131"/>
    <lineage>
        <taxon>Eukaryota</taxon>
        <taxon>Metazoa</taxon>
        <taxon>Ecdysozoa</taxon>
        <taxon>Arthropoda</taxon>
        <taxon>Hexapoda</taxon>
        <taxon>Insecta</taxon>
        <taxon>Pterygota</taxon>
        <taxon>Neoptera</taxon>
        <taxon>Endopterygota</taxon>
        <taxon>Coleoptera</taxon>
        <taxon>Polyphaga</taxon>
        <taxon>Cucujiformia</taxon>
        <taxon>Coccinelloidea</taxon>
        <taxon>Coccinellidae</taxon>
        <taxon>Scymninae</taxon>
        <taxon>Scymnini</taxon>
        <taxon>Cryptolaemus</taxon>
    </lineage>
</organism>
<dbReference type="Pfam" id="PF07898">
    <property type="entry name" value="DUF1676"/>
    <property type="match status" value="1"/>
</dbReference>
<evidence type="ECO:0000256" key="1">
    <source>
        <dbReference type="SAM" id="Phobius"/>
    </source>
</evidence>
<accession>A0ABD2MP15</accession>
<sequence length="251" mass="28641">MTSKLLLIFTLFANAVRSDDYVDELGKRCNSTRRSYSCTKYKLFDYLDHYSLNPDNAPRTLGGFVRFVKMGQAKIDTGVFQESRHFGRDSEVMKIVKFLQRKADRFLGGQGLAFSLPDGAEILEIDNNGLDGEEGRGKKQSKKSKEMLIPLIMLFKLFKIKVLVSLVLLAVLFIKKTILLTAMFLPSVIQSIKNHCKLSYHVVPHHVEEEHHEHDLSGTGWGYSGYGHGHDWDKSRLQRVSLARPHYLIRA</sequence>
<comment type="caution">
    <text evidence="3">The sequence shown here is derived from an EMBL/GenBank/DDBJ whole genome shotgun (WGS) entry which is preliminary data.</text>
</comment>
<gene>
    <name evidence="3" type="ORF">HHI36_007222</name>
</gene>
<dbReference type="AlphaFoldDB" id="A0ABD2MP15"/>
<keyword evidence="1" id="KW-1133">Transmembrane helix</keyword>
<keyword evidence="1" id="KW-0472">Membrane</keyword>
<dbReference type="Proteomes" id="UP001516400">
    <property type="component" value="Unassembled WGS sequence"/>
</dbReference>
<proteinExistence type="predicted"/>
<feature type="signal peptide" evidence="2">
    <location>
        <begin position="1"/>
        <end position="18"/>
    </location>
</feature>
<feature type="chain" id="PRO_5044754970" evidence="2">
    <location>
        <begin position="19"/>
        <end position="251"/>
    </location>
</feature>
<keyword evidence="4" id="KW-1185">Reference proteome</keyword>
<dbReference type="PANTHER" id="PTHR21879">
    <property type="entry name" value="FI03362P-RELATED-RELATED"/>
    <property type="match status" value="1"/>
</dbReference>
<name>A0ABD2MP15_9CUCU</name>
<dbReference type="EMBL" id="JABFTP020000021">
    <property type="protein sequence ID" value="KAL3268095.1"/>
    <property type="molecule type" value="Genomic_DNA"/>
</dbReference>